<evidence type="ECO:0000313" key="3">
    <source>
        <dbReference type="EMBL" id="CAF3768415.1"/>
    </source>
</evidence>
<evidence type="ECO:0000313" key="8">
    <source>
        <dbReference type="Proteomes" id="UP000663873"/>
    </source>
</evidence>
<organism evidence="3 7">
    <name type="scientific">Rotaria socialis</name>
    <dbReference type="NCBI Taxonomy" id="392032"/>
    <lineage>
        <taxon>Eukaryota</taxon>
        <taxon>Metazoa</taxon>
        <taxon>Spiralia</taxon>
        <taxon>Gnathifera</taxon>
        <taxon>Rotifera</taxon>
        <taxon>Eurotatoria</taxon>
        <taxon>Bdelloidea</taxon>
        <taxon>Philodinida</taxon>
        <taxon>Philodinidae</taxon>
        <taxon>Rotaria</taxon>
    </lineage>
</organism>
<proteinExistence type="predicted"/>
<reference evidence="3" key="1">
    <citation type="submission" date="2021-02" db="EMBL/GenBank/DDBJ databases">
        <authorList>
            <person name="Nowell W R."/>
        </authorList>
    </citation>
    <scope>NUCLEOTIDE SEQUENCE</scope>
</reference>
<dbReference type="EMBL" id="CAJNYT010005705">
    <property type="protein sequence ID" value="CAF3768415.1"/>
    <property type="molecule type" value="Genomic_DNA"/>
</dbReference>
<keyword evidence="8" id="KW-1185">Reference proteome</keyword>
<dbReference type="AlphaFoldDB" id="A0A818ZCU9"/>
<evidence type="ECO:0000313" key="5">
    <source>
        <dbReference type="EMBL" id="CAF4281040.1"/>
    </source>
</evidence>
<evidence type="ECO:0000313" key="2">
    <source>
        <dbReference type="EMBL" id="CAF3547383.1"/>
    </source>
</evidence>
<comment type="caution">
    <text evidence="3">The sequence shown here is derived from an EMBL/GenBank/DDBJ whole genome shotgun (WGS) entry which is preliminary data.</text>
</comment>
<dbReference type="Proteomes" id="UP000663851">
    <property type="component" value="Unassembled WGS sequence"/>
</dbReference>
<evidence type="ECO:0000313" key="6">
    <source>
        <dbReference type="EMBL" id="CAF4477426.1"/>
    </source>
</evidence>
<evidence type="ECO:0000313" key="4">
    <source>
        <dbReference type="EMBL" id="CAF4123220.1"/>
    </source>
</evidence>
<dbReference type="Proteomes" id="UP000663825">
    <property type="component" value="Unassembled WGS sequence"/>
</dbReference>
<evidence type="ECO:0000313" key="7">
    <source>
        <dbReference type="Proteomes" id="UP000663872"/>
    </source>
</evidence>
<dbReference type="Proteomes" id="UP000663833">
    <property type="component" value="Unassembled WGS sequence"/>
</dbReference>
<dbReference type="EMBL" id="CAJOBO010000736">
    <property type="protein sequence ID" value="CAF4281040.1"/>
    <property type="molecule type" value="Genomic_DNA"/>
</dbReference>
<evidence type="ECO:0000313" key="1">
    <source>
        <dbReference type="EMBL" id="CAF3153680.1"/>
    </source>
</evidence>
<dbReference type="Proteomes" id="UP000663872">
    <property type="component" value="Unassembled WGS sequence"/>
</dbReference>
<dbReference type="Proteomes" id="UP000663848">
    <property type="component" value="Unassembled WGS sequence"/>
</dbReference>
<gene>
    <name evidence="3" type="ORF">GRG538_LOCUS32358</name>
    <name evidence="5" type="ORF">HFQ381_LOCUS12281</name>
    <name evidence="2" type="ORF">LUA448_LOCUS27777</name>
    <name evidence="6" type="ORF">QYT958_LOCUS2740</name>
    <name evidence="1" type="ORF">TIS948_LOCUS9856</name>
    <name evidence="4" type="ORF">UJA718_LOCUS1696</name>
</gene>
<sequence>MEHYESSLDKLDQLMQRYRRQDILRNQHYEDLSQRYYPFIKAFQLPQNHHCIYIHRLTSTEMLNNLINLASEIDYFTIDTQHQIEVYPRASDDVPAIIQIELHSTNRTPLVLLIEVLYLQTKFTTRTRDESKEKKIKELFQQIFSPNKHIYAWGNPKEKLSSFYHYNLFTSNDLDQLYLYNVHDYFAQWYKIAYPHSLISQTRTRNEPYTLQTSLFLVFNEWLNTKVQYGSWKCGIDTSLKTYHRCFSPTPNKNYYQFLRKEIEYRQMLQMYAVNNCFGISRLMFHILQQWPLSLGKEVQISNVIHYKRKKNRQTEVKICL</sequence>
<dbReference type="EMBL" id="CAJOBR010000183">
    <property type="protein sequence ID" value="CAF4477426.1"/>
    <property type="molecule type" value="Genomic_DNA"/>
</dbReference>
<dbReference type="EMBL" id="CAJNYD010003862">
    <property type="protein sequence ID" value="CAF3547383.1"/>
    <property type="molecule type" value="Genomic_DNA"/>
</dbReference>
<dbReference type="OrthoDB" id="9974422at2759"/>
<dbReference type="Proteomes" id="UP000663873">
    <property type="component" value="Unassembled WGS sequence"/>
</dbReference>
<dbReference type="EMBL" id="CAJNXB010001277">
    <property type="protein sequence ID" value="CAF3153680.1"/>
    <property type="molecule type" value="Genomic_DNA"/>
</dbReference>
<name>A0A818ZCU9_9BILA</name>
<dbReference type="EMBL" id="CAJOBP010000106">
    <property type="protein sequence ID" value="CAF4123220.1"/>
    <property type="molecule type" value="Genomic_DNA"/>
</dbReference>
<protein>
    <submittedName>
        <fullName evidence="3">Uncharacterized protein</fullName>
    </submittedName>
</protein>
<accession>A0A818ZCU9</accession>